<keyword evidence="2 3" id="KW-0961">Cell wall biogenesis/degradation</keyword>
<keyword evidence="6" id="KW-0449">Lipoprotein</keyword>
<dbReference type="STRING" id="1365950.SAMN05428963_106219"/>
<dbReference type="Gene3D" id="2.40.40.10">
    <property type="entry name" value="RlpA-like domain"/>
    <property type="match status" value="1"/>
</dbReference>
<dbReference type="CDD" id="cd22268">
    <property type="entry name" value="DPBB_RlpA-like"/>
    <property type="match status" value="1"/>
</dbReference>
<dbReference type="GO" id="GO:0000270">
    <property type="term" value="P:peptidoglycan metabolic process"/>
    <property type="evidence" value="ECO:0007669"/>
    <property type="project" value="UniProtKB-UniRule"/>
</dbReference>
<dbReference type="AlphaFoldDB" id="A0A1T4RE51"/>
<feature type="domain" description="RlpA-like protein double-psi beta-barrel" evidence="5">
    <location>
        <begin position="30"/>
        <end position="119"/>
    </location>
</feature>
<gene>
    <name evidence="3" type="primary">rlpA</name>
    <name evidence="6" type="ORF">SAMN05428963_106219</name>
</gene>
<feature type="chain" id="PRO_5013406789" description="Endolytic peptidoglycan transglycosylase RlpA" evidence="3">
    <location>
        <begin position="27"/>
        <end position="124"/>
    </location>
</feature>
<proteinExistence type="inferred from homology"/>
<organism evidence="6 7">
    <name type="scientific">Consotaella salsifontis</name>
    <dbReference type="NCBI Taxonomy" id="1365950"/>
    <lineage>
        <taxon>Bacteria</taxon>
        <taxon>Pseudomonadati</taxon>
        <taxon>Pseudomonadota</taxon>
        <taxon>Alphaproteobacteria</taxon>
        <taxon>Hyphomicrobiales</taxon>
        <taxon>Aurantimonadaceae</taxon>
        <taxon>Consotaella</taxon>
    </lineage>
</organism>
<name>A0A1T4RE51_9HYPH</name>
<dbReference type="NCBIfam" id="TIGR00413">
    <property type="entry name" value="rlpA"/>
    <property type="match status" value="1"/>
</dbReference>
<dbReference type="InterPro" id="IPR034718">
    <property type="entry name" value="RlpA"/>
</dbReference>
<dbReference type="HAMAP" id="MF_02071">
    <property type="entry name" value="RlpA"/>
    <property type="match status" value="1"/>
</dbReference>
<dbReference type="InterPro" id="IPR009009">
    <property type="entry name" value="RlpA-like_DPBB"/>
</dbReference>
<protein>
    <recommendedName>
        <fullName evidence="3">Endolytic peptidoglycan transglycosylase RlpA</fullName>
        <ecNumber evidence="3">4.2.2.-</ecNumber>
    </recommendedName>
</protein>
<comment type="similarity">
    <text evidence="3 4">Belongs to the RlpA family.</text>
</comment>
<dbReference type="PANTHER" id="PTHR34183:SF1">
    <property type="entry name" value="ENDOLYTIC PEPTIDOGLYCAN TRANSGLYCOSYLASE RLPA"/>
    <property type="match status" value="1"/>
</dbReference>
<evidence type="ECO:0000256" key="4">
    <source>
        <dbReference type="RuleBase" id="RU003495"/>
    </source>
</evidence>
<accession>A0A1T4RE51</accession>
<sequence length="124" mass="13325" precursor="true">MKMVTKAVLGAVMGTCVLFSGLSADAMFRTQSGAASWYGPKFHGRSTASGERFDMNKLTAAHKSLPFGTKVRVTNMRNGKSVIVRINDRGPYAHNRIIDLSRKAASVVGLIARGTAKVKLEVLA</sequence>
<dbReference type="Pfam" id="PF03330">
    <property type="entry name" value="DPBB_1"/>
    <property type="match status" value="1"/>
</dbReference>
<dbReference type="EMBL" id="FUXL01000006">
    <property type="protein sequence ID" value="SKA13901.1"/>
    <property type="molecule type" value="Genomic_DNA"/>
</dbReference>
<keyword evidence="3" id="KW-0732">Signal</keyword>
<feature type="signal peptide" evidence="3">
    <location>
        <begin position="1"/>
        <end position="26"/>
    </location>
</feature>
<evidence type="ECO:0000256" key="2">
    <source>
        <dbReference type="ARBA" id="ARBA00023316"/>
    </source>
</evidence>
<dbReference type="EC" id="4.2.2.-" evidence="3"/>
<evidence type="ECO:0000313" key="6">
    <source>
        <dbReference type="EMBL" id="SKA13901.1"/>
    </source>
</evidence>
<keyword evidence="7" id="KW-1185">Reference proteome</keyword>
<keyword evidence="1 3" id="KW-0456">Lyase</keyword>
<reference evidence="6 7" key="1">
    <citation type="submission" date="2017-02" db="EMBL/GenBank/DDBJ databases">
        <authorList>
            <person name="Peterson S.W."/>
        </authorList>
    </citation>
    <scope>NUCLEOTIDE SEQUENCE [LARGE SCALE GENOMIC DNA]</scope>
    <source>
        <strain evidence="6 7">USBA 369</strain>
    </source>
</reference>
<evidence type="ECO:0000313" key="7">
    <source>
        <dbReference type="Proteomes" id="UP000190135"/>
    </source>
</evidence>
<evidence type="ECO:0000256" key="3">
    <source>
        <dbReference type="HAMAP-Rule" id="MF_02071"/>
    </source>
</evidence>
<dbReference type="GO" id="GO:0071555">
    <property type="term" value="P:cell wall organization"/>
    <property type="evidence" value="ECO:0007669"/>
    <property type="project" value="UniProtKB-KW"/>
</dbReference>
<evidence type="ECO:0000259" key="5">
    <source>
        <dbReference type="Pfam" id="PF03330"/>
    </source>
</evidence>
<dbReference type="SUPFAM" id="SSF50685">
    <property type="entry name" value="Barwin-like endoglucanases"/>
    <property type="match status" value="1"/>
</dbReference>
<dbReference type="Proteomes" id="UP000190135">
    <property type="component" value="Unassembled WGS sequence"/>
</dbReference>
<dbReference type="PANTHER" id="PTHR34183">
    <property type="entry name" value="ENDOLYTIC PEPTIDOGLYCAN TRANSGLYCOSYLASE RLPA"/>
    <property type="match status" value="1"/>
</dbReference>
<comment type="function">
    <text evidence="3">Lytic transglycosylase with a strong preference for naked glycan strands that lack stem peptides.</text>
</comment>
<dbReference type="InterPro" id="IPR036908">
    <property type="entry name" value="RlpA-like_sf"/>
</dbReference>
<dbReference type="GO" id="GO:0008932">
    <property type="term" value="F:lytic endotransglycosylase activity"/>
    <property type="evidence" value="ECO:0007669"/>
    <property type="project" value="UniProtKB-UniRule"/>
</dbReference>
<dbReference type="InterPro" id="IPR012997">
    <property type="entry name" value="RplA"/>
</dbReference>
<evidence type="ECO:0000256" key="1">
    <source>
        <dbReference type="ARBA" id="ARBA00023239"/>
    </source>
</evidence>